<proteinExistence type="predicted"/>
<keyword evidence="1" id="KW-1133">Transmembrane helix</keyword>
<evidence type="ECO:0000256" key="1">
    <source>
        <dbReference type="SAM" id="Phobius"/>
    </source>
</evidence>
<feature type="transmembrane region" description="Helical" evidence="1">
    <location>
        <begin position="247"/>
        <end position="266"/>
    </location>
</feature>
<sequence>MDQKKFYYSVPAIYVITILVSLIPVGDEQLGYFPLMMISLFTSIILTQASMSWPSMRTKEHKELDLSMGVLPILAFSAGLLMLTFCYLHLTTLDKQMGANFLVGMVLPVGTMVFEAVLVGYYRMEFVDKYMKVKEKYLAELEDARKNKKPHPAAPIIGDIEGAVSCILCYFCIVAENIKYMACIIEVSYNPDSKAWIVCTIFNFLYNCTKRTGFIQDMIRLLMKGLPESKVDDLTLMNGMSLGYQRCQYGTGYIAFLMAFAIGVYRRFVFNDVDAILWNEQEDNRMVWKVMLAVLGSSLLSDVWYNIQVSNGDVDFDMVAHKVKGKTVKEDPLGDDTYRNIPYRFYPFSFMASAFVIWSLYLTYLGPHFVFGICRETQFTGEDAEFSLWKANKIANCTGPWQFIPCNETLCGVNETGVDLVWSSDPVPLDLCRECKPKGWPACDTLEVNVMCQVNETHVNPEAYDRSSDLFVECGGCVHMNRTGCVGTWNDEGEWAMEDVRGEEADPPNPYGLCPLPEKVRGSIF</sequence>
<name>A0ABQ6MDI1_9STRA</name>
<evidence type="ECO:0000313" key="3">
    <source>
        <dbReference type="Proteomes" id="UP001165060"/>
    </source>
</evidence>
<feature type="transmembrane region" description="Helical" evidence="1">
    <location>
        <begin position="7"/>
        <end position="25"/>
    </location>
</feature>
<feature type="transmembrane region" description="Helical" evidence="1">
    <location>
        <begin position="31"/>
        <end position="49"/>
    </location>
</feature>
<keyword evidence="1" id="KW-0472">Membrane</keyword>
<comment type="caution">
    <text evidence="2">The sequence shown here is derived from an EMBL/GenBank/DDBJ whole genome shotgun (WGS) entry which is preliminary data.</text>
</comment>
<organism evidence="2 3">
    <name type="scientific">Tetraparma gracilis</name>
    <dbReference type="NCBI Taxonomy" id="2962635"/>
    <lineage>
        <taxon>Eukaryota</taxon>
        <taxon>Sar</taxon>
        <taxon>Stramenopiles</taxon>
        <taxon>Ochrophyta</taxon>
        <taxon>Bolidophyceae</taxon>
        <taxon>Parmales</taxon>
        <taxon>Triparmaceae</taxon>
        <taxon>Tetraparma</taxon>
    </lineage>
</organism>
<accession>A0ABQ6MDI1</accession>
<keyword evidence="3" id="KW-1185">Reference proteome</keyword>
<keyword evidence="1" id="KW-0812">Transmembrane</keyword>
<reference evidence="2 3" key="1">
    <citation type="journal article" date="2023" name="Commun. Biol.">
        <title>Genome analysis of Parmales, the sister group of diatoms, reveals the evolutionary specialization of diatoms from phago-mixotrophs to photoautotrophs.</title>
        <authorList>
            <person name="Ban H."/>
            <person name="Sato S."/>
            <person name="Yoshikawa S."/>
            <person name="Yamada K."/>
            <person name="Nakamura Y."/>
            <person name="Ichinomiya M."/>
            <person name="Sato N."/>
            <person name="Blanc-Mathieu R."/>
            <person name="Endo H."/>
            <person name="Kuwata A."/>
            <person name="Ogata H."/>
        </authorList>
    </citation>
    <scope>NUCLEOTIDE SEQUENCE [LARGE SCALE GENOMIC DNA]</scope>
</reference>
<dbReference type="Proteomes" id="UP001165060">
    <property type="component" value="Unassembled WGS sequence"/>
</dbReference>
<evidence type="ECO:0000313" key="2">
    <source>
        <dbReference type="EMBL" id="GMI24056.1"/>
    </source>
</evidence>
<feature type="transmembrane region" description="Helical" evidence="1">
    <location>
        <begin position="102"/>
        <end position="122"/>
    </location>
</feature>
<feature type="transmembrane region" description="Helical" evidence="1">
    <location>
        <begin position="70"/>
        <end position="90"/>
    </location>
</feature>
<feature type="transmembrane region" description="Helical" evidence="1">
    <location>
        <begin position="345"/>
        <end position="365"/>
    </location>
</feature>
<dbReference type="EMBL" id="BRYB01003999">
    <property type="protein sequence ID" value="GMI24056.1"/>
    <property type="molecule type" value="Genomic_DNA"/>
</dbReference>
<protein>
    <submittedName>
        <fullName evidence="2">Uncharacterized protein</fullName>
    </submittedName>
</protein>
<gene>
    <name evidence="2" type="ORF">TeGR_g5072</name>
</gene>